<sequence length="111" mass="12615">MLDEKCGGGCIAHIDIENRFATKESAWDMLNYVASKGVIYFAFTTKINVCEDKHSFIGTQTCPICGKPVADQYARVVGFYTPVSSYQKIRKKEFNLRRWYNVLDADSIMKG</sequence>
<dbReference type="InterPro" id="IPR012833">
    <property type="entry name" value="NrdD"/>
</dbReference>
<reference evidence="1" key="1">
    <citation type="journal article" date="2021" name="Proc. Natl. Acad. Sci. U.S.A.">
        <title>A Catalog of Tens of Thousands of Viruses from Human Metagenomes Reveals Hidden Associations with Chronic Diseases.</title>
        <authorList>
            <person name="Tisza M.J."/>
            <person name="Buck C.B."/>
        </authorList>
    </citation>
    <scope>NUCLEOTIDE SEQUENCE</scope>
    <source>
        <strain evidence="1">CtLqe90</strain>
    </source>
</reference>
<dbReference type="PANTHER" id="PTHR21075:SF0">
    <property type="entry name" value="ANAEROBIC RIBONUCLEOSIDE-TRIPHOSPHATE REDUCTASE"/>
    <property type="match status" value="1"/>
</dbReference>
<evidence type="ECO:0000313" key="1">
    <source>
        <dbReference type="EMBL" id="DAE13093.1"/>
    </source>
</evidence>
<dbReference type="GO" id="GO:0006260">
    <property type="term" value="P:DNA replication"/>
    <property type="evidence" value="ECO:0007669"/>
    <property type="project" value="InterPro"/>
</dbReference>
<dbReference type="GO" id="GO:0009265">
    <property type="term" value="P:2'-deoxyribonucleotide biosynthetic process"/>
    <property type="evidence" value="ECO:0007669"/>
    <property type="project" value="TreeGrafter"/>
</dbReference>
<dbReference type="Pfam" id="PF13597">
    <property type="entry name" value="NRDD"/>
    <property type="match status" value="1"/>
</dbReference>
<dbReference type="PANTHER" id="PTHR21075">
    <property type="entry name" value="ANAEROBIC RIBONUCLEOSIDE-TRIPHOSPHATE REDUCTASE"/>
    <property type="match status" value="1"/>
</dbReference>
<accession>A0A8S5Q350</accession>
<protein>
    <submittedName>
        <fullName evidence="1">Anaerobic ribonucleoside triphosphate reductase</fullName>
    </submittedName>
</protein>
<dbReference type="EMBL" id="BK015564">
    <property type="protein sequence ID" value="DAE13093.1"/>
    <property type="molecule type" value="Genomic_DNA"/>
</dbReference>
<dbReference type="Gene3D" id="3.20.70.20">
    <property type="match status" value="1"/>
</dbReference>
<dbReference type="SUPFAM" id="SSF51998">
    <property type="entry name" value="PFL-like glycyl radical enzymes"/>
    <property type="match status" value="1"/>
</dbReference>
<organism evidence="1">
    <name type="scientific">Siphoviridae sp. ctLqe90</name>
    <dbReference type="NCBI Taxonomy" id="2825456"/>
    <lineage>
        <taxon>Viruses</taxon>
        <taxon>Duplodnaviria</taxon>
        <taxon>Heunggongvirae</taxon>
        <taxon>Uroviricota</taxon>
        <taxon>Caudoviricetes</taxon>
    </lineage>
</organism>
<name>A0A8S5Q350_9CAUD</name>
<proteinExistence type="predicted"/>
<dbReference type="GO" id="GO:0008998">
    <property type="term" value="F:ribonucleoside-triphosphate reductase (thioredoxin) activity"/>
    <property type="evidence" value="ECO:0007669"/>
    <property type="project" value="InterPro"/>
</dbReference>
<dbReference type="GO" id="GO:0004748">
    <property type="term" value="F:ribonucleoside-diphosphate reductase activity, thioredoxin disulfide as acceptor"/>
    <property type="evidence" value="ECO:0007669"/>
    <property type="project" value="TreeGrafter"/>
</dbReference>